<evidence type="ECO:0000256" key="1">
    <source>
        <dbReference type="SAM" id="MobiDB-lite"/>
    </source>
</evidence>
<sequence length="90" mass="10680">MCKMFLVRKLRWVPLGNSRKCQESRKKECDTILEQERQSTFDEFWLIMSWDLKNLFACGTGDIESTERKSDGMRQRKSSLFPVSALRDQQ</sequence>
<dbReference type="OrthoDB" id="7367179at2759"/>
<feature type="region of interest" description="Disordered" evidence="1">
    <location>
        <begin position="65"/>
        <end position="90"/>
    </location>
</feature>
<accession>A0A4Y2DYP6</accession>
<reference evidence="2 3" key="1">
    <citation type="journal article" date="2019" name="Sci. Rep.">
        <title>Orb-weaving spider Araneus ventricosus genome elucidates the spidroin gene catalogue.</title>
        <authorList>
            <person name="Kono N."/>
            <person name="Nakamura H."/>
            <person name="Ohtoshi R."/>
            <person name="Moran D.A.P."/>
            <person name="Shinohara A."/>
            <person name="Yoshida Y."/>
            <person name="Fujiwara M."/>
            <person name="Mori M."/>
            <person name="Tomita M."/>
            <person name="Arakawa K."/>
        </authorList>
    </citation>
    <scope>NUCLEOTIDE SEQUENCE [LARGE SCALE GENOMIC DNA]</scope>
</reference>
<comment type="caution">
    <text evidence="2">The sequence shown here is derived from an EMBL/GenBank/DDBJ whole genome shotgun (WGS) entry which is preliminary data.</text>
</comment>
<evidence type="ECO:0000313" key="2">
    <source>
        <dbReference type="EMBL" id="GBM21179.1"/>
    </source>
</evidence>
<proteinExistence type="predicted"/>
<dbReference type="AlphaFoldDB" id="A0A4Y2DYP6"/>
<keyword evidence="3" id="KW-1185">Reference proteome</keyword>
<feature type="compositionally biased region" description="Basic and acidic residues" evidence="1">
    <location>
        <begin position="65"/>
        <end position="74"/>
    </location>
</feature>
<dbReference type="EMBL" id="BGPR01000455">
    <property type="protein sequence ID" value="GBM21179.1"/>
    <property type="molecule type" value="Genomic_DNA"/>
</dbReference>
<gene>
    <name evidence="2" type="ORF">AVEN_50910_1</name>
</gene>
<evidence type="ECO:0000313" key="3">
    <source>
        <dbReference type="Proteomes" id="UP000499080"/>
    </source>
</evidence>
<protein>
    <submittedName>
        <fullName evidence="2">Uncharacterized protein</fullName>
    </submittedName>
</protein>
<name>A0A4Y2DYP6_ARAVE</name>
<organism evidence="2 3">
    <name type="scientific">Araneus ventricosus</name>
    <name type="common">Orbweaver spider</name>
    <name type="synonym">Epeira ventricosa</name>
    <dbReference type="NCBI Taxonomy" id="182803"/>
    <lineage>
        <taxon>Eukaryota</taxon>
        <taxon>Metazoa</taxon>
        <taxon>Ecdysozoa</taxon>
        <taxon>Arthropoda</taxon>
        <taxon>Chelicerata</taxon>
        <taxon>Arachnida</taxon>
        <taxon>Araneae</taxon>
        <taxon>Araneomorphae</taxon>
        <taxon>Entelegynae</taxon>
        <taxon>Araneoidea</taxon>
        <taxon>Araneidae</taxon>
        <taxon>Araneus</taxon>
    </lineage>
</organism>
<dbReference type="Proteomes" id="UP000499080">
    <property type="component" value="Unassembled WGS sequence"/>
</dbReference>